<organism evidence="7">
    <name type="scientific">Naegleria gruberi</name>
    <name type="common">Amoeba</name>
    <dbReference type="NCBI Taxonomy" id="5762"/>
    <lineage>
        <taxon>Eukaryota</taxon>
        <taxon>Discoba</taxon>
        <taxon>Heterolobosea</taxon>
        <taxon>Tetramitia</taxon>
        <taxon>Eutetramitia</taxon>
        <taxon>Vahlkampfiidae</taxon>
        <taxon>Naegleria</taxon>
    </lineage>
</organism>
<dbReference type="GO" id="GO:0003841">
    <property type="term" value="F:1-acylglycerol-3-phosphate O-acyltransferase activity"/>
    <property type="evidence" value="ECO:0007669"/>
    <property type="project" value="TreeGrafter"/>
</dbReference>
<keyword evidence="4" id="KW-0472">Membrane</keyword>
<feature type="compositionally biased region" description="Low complexity" evidence="3">
    <location>
        <begin position="211"/>
        <end position="232"/>
    </location>
</feature>
<keyword evidence="4" id="KW-1133">Transmembrane helix</keyword>
<dbReference type="STRING" id="5762.D2VB95"/>
<dbReference type="eggNOG" id="KOG2848">
    <property type="taxonomic scope" value="Eukaryota"/>
</dbReference>
<feature type="compositionally biased region" description="Polar residues" evidence="3">
    <location>
        <begin position="101"/>
        <end position="114"/>
    </location>
</feature>
<dbReference type="PANTHER" id="PTHR10434:SF11">
    <property type="entry name" value="1-ACYL-SN-GLYCEROL-3-PHOSPHATE ACYLTRANSFERASE"/>
    <property type="match status" value="1"/>
</dbReference>
<dbReference type="CDD" id="cd07989">
    <property type="entry name" value="LPLAT_AGPAT-like"/>
    <property type="match status" value="1"/>
</dbReference>
<feature type="compositionally biased region" description="Low complexity" evidence="3">
    <location>
        <begin position="130"/>
        <end position="179"/>
    </location>
</feature>
<evidence type="ECO:0000256" key="2">
    <source>
        <dbReference type="ARBA" id="ARBA00023315"/>
    </source>
</evidence>
<dbReference type="InParanoid" id="D2VB95"/>
<dbReference type="EMBL" id="GG738861">
    <property type="protein sequence ID" value="EFC45869.1"/>
    <property type="molecule type" value="Genomic_DNA"/>
</dbReference>
<feature type="region of interest" description="Disordered" evidence="3">
    <location>
        <begin position="1"/>
        <end position="232"/>
    </location>
</feature>
<dbReference type="PANTHER" id="PTHR10434">
    <property type="entry name" value="1-ACYL-SN-GLYCEROL-3-PHOSPHATE ACYLTRANSFERASE"/>
    <property type="match status" value="1"/>
</dbReference>
<dbReference type="InterPro" id="IPR002123">
    <property type="entry name" value="Plipid/glycerol_acylTrfase"/>
</dbReference>
<keyword evidence="4" id="KW-0812">Transmembrane</keyword>
<dbReference type="GeneID" id="8850480"/>
<dbReference type="OrthoDB" id="417078at2759"/>
<dbReference type="GO" id="GO:0006654">
    <property type="term" value="P:phosphatidic acid biosynthetic process"/>
    <property type="evidence" value="ECO:0007669"/>
    <property type="project" value="TreeGrafter"/>
</dbReference>
<feature type="compositionally biased region" description="Low complexity" evidence="3">
    <location>
        <begin position="40"/>
        <end position="60"/>
    </location>
</feature>
<dbReference type="SUPFAM" id="SSF69593">
    <property type="entry name" value="Glycerol-3-phosphate (1)-acyltransferase"/>
    <property type="match status" value="1"/>
</dbReference>
<dbReference type="RefSeq" id="XP_002678613.1">
    <property type="nucleotide sequence ID" value="XM_002678567.1"/>
</dbReference>
<keyword evidence="1" id="KW-0808">Transferase</keyword>
<reference evidence="6 7" key="1">
    <citation type="journal article" date="2010" name="Cell">
        <title>The genome of Naegleria gruberi illuminates early eukaryotic versatility.</title>
        <authorList>
            <person name="Fritz-Laylin L.K."/>
            <person name="Prochnik S.E."/>
            <person name="Ginger M.L."/>
            <person name="Dacks J.B."/>
            <person name="Carpenter M.L."/>
            <person name="Field M.C."/>
            <person name="Kuo A."/>
            <person name="Paredez A."/>
            <person name="Chapman J."/>
            <person name="Pham J."/>
            <person name="Shu S."/>
            <person name="Neupane R."/>
            <person name="Cipriano M."/>
            <person name="Mancuso J."/>
            <person name="Tu H."/>
            <person name="Salamov A."/>
            <person name="Lindquist E."/>
            <person name="Shapiro H."/>
            <person name="Lucas S."/>
            <person name="Grigoriev I.V."/>
            <person name="Cande W.Z."/>
            <person name="Fulton C."/>
            <person name="Rokhsar D.S."/>
            <person name="Dawson S.C."/>
        </authorList>
    </citation>
    <scope>NUCLEOTIDE SEQUENCE [LARGE SCALE GENOMIC DNA]</scope>
    <source>
        <strain evidence="6 7">NEG-M</strain>
    </source>
</reference>
<dbReference type="OMA" id="IEAKWVA"/>
<dbReference type="Pfam" id="PF01553">
    <property type="entry name" value="Acyltransferase"/>
    <property type="match status" value="1"/>
</dbReference>
<feature type="domain" description="Phospholipid/glycerol acyltransferase" evidence="5">
    <location>
        <begin position="348"/>
        <end position="472"/>
    </location>
</feature>
<dbReference type="AlphaFoldDB" id="D2VB95"/>
<gene>
    <name evidence="6" type="ORF">NAEGRDRAFT_66137</name>
</gene>
<dbReference type="VEuPathDB" id="AmoebaDB:NAEGRDRAFT_66137"/>
<evidence type="ECO:0000256" key="1">
    <source>
        <dbReference type="ARBA" id="ARBA00022679"/>
    </source>
</evidence>
<evidence type="ECO:0000256" key="4">
    <source>
        <dbReference type="SAM" id="Phobius"/>
    </source>
</evidence>
<dbReference type="Proteomes" id="UP000006671">
    <property type="component" value="Unassembled WGS sequence"/>
</dbReference>
<dbReference type="SMART" id="SM00563">
    <property type="entry name" value="PlsC"/>
    <property type="match status" value="1"/>
</dbReference>
<evidence type="ECO:0000256" key="3">
    <source>
        <dbReference type="SAM" id="MobiDB-lite"/>
    </source>
</evidence>
<feature type="transmembrane region" description="Helical" evidence="4">
    <location>
        <begin position="272"/>
        <end position="299"/>
    </location>
</feature>
<feature type="compositionally biased region" description="Low complexity" evidence="3">
    <location>
        <begin position="79"/>
        <end position="99"/>
    </location>
</feature>
<evidence type="ECO:0000313" key="7">
    <source>
        <dbReference type="Proteomes" id="UP000006671"/>
    </source>
</evidence>
<evidence type="ECO:0000313" key="6">
    <source>
        <dbReference type="EMBL" id="EFC45869.1"/>
    </source>
</evidence>
<protein>
    <submittedName>
        <fullName evidence="6">Predicted protein</fullName>
    </submittedName>
</protein>
<accession>D2VB95</accession>
<feature type="compositionally biased region" description="Low complexity" evidence="3">
    <location>
        <begin position="14"/>
        <end position="25"/>
    </location>
</feature>
<name>D2VB95_NAEGR</name>
<dbReference type="KEGG" id="ngr:NAEGRDRAFT_66137"/>
<sequence length="533" mass="58156">MATKKKADSKPSQTTNSNTNTTTTSKPSAAAVPKTTTTKQVSPPSAQQQQQSEKVSSKLSIVAEKSTVDESKKNVKQQQTSKNANTTITTTPSQNNINNKPVASTSVNSNATVVTNDSSNTSKKKKQKSSDTTTANTTTTTTTTTPVVATPTAVQSKNNNNNTTTVTVTPSSSSNNENVATPISKKKKKKSSSSESTNTQSVNGTVEIVATKNNPSPNTSITSTSSSVTTSPTTTVASDIATTAQPSPIVKTKRAHNPGKDDNSLSAWLCRAYFAIGLLIAWNLCFIVVLPMYICHILFGFDRNKSLMGWLFRYFNRWAVETNPFWNIKTFYANGSTKNRLPKKQKKVIFICNHQSGMDPFILISALPIEAKWVAKHIIFKIPIAGWLMSMIGDVPIVFTSKKAEHTTTDKSSVTRALDTLRNYLNNDCAVFFFPEGRRSDNPDEFLEFRKGAFVMALQTGADIIPMAISGSHTIWELKHKLPRPGRCAIVVGDPISVKGMTLENDVDNLLQKSRKAVEDLYQIAKKKAKSLK</sequence>
<proteinExistence type="predicted"/>
<keyword evidence="2" id="KW-0012">Acyltransferase</keyword>
<keyword evidence="7" id="KW-1185">Reference proteome</keyword>
<evidence type="ECO:0000259" key="5">
    <source>
        <dbReference type="SMART" id="SM00563"/>
    </source>
</evidence>